<sequence length="113" mass="12947">MAYYLTREEPGTRPSHQGVYPSQRLHTCVQLDGKIPWERYPLSHGKADHRTLADYTQANSCRYLLSSFPALLNSLDILLINSEQVGSTSGMKRENKTENTAYQYMYPMIPYVA</sequence>
<gene>
    <name evidence="2" type="ORF">VTK73DRAFT_365</name>
</gene>
<feature type="region of interest" description="Disordered" evidence="1">
    <location>
        <begin position="1"/>
        <end position="20"/>
    </location>
</feature>
<protein>
    <submittedName>
        <fullName evidence="2">Uncharacterized protein</fullName>
    </submittedName>
</protein>
<comment type="caution">
    <text evidence="2">The sequence shown here is derived from an EMBL/GenBank/DDBJ whole genome shotgun (WGS) entry which is preliminary data.</text>
</comment>
<feature type="compositionally biased region" description="Basic and acidic residues" evidence="1">
    <location>
        <begin position="1"/>
        <end position="11"/>
    </location>
</feature>
<name>A0ABR3XFD3_9PEZI</name>
<accession>A0ABR3XFD3</accession>
<evidence type="ECO:0000256" key="1">
    <source>
        <dbReference type="SAM" id="MobiDB-lite"/>
    </source>
</evidence>
<proteinExistence type="predicted"/>
<evidence type="ECO:0000313" key="3">
    <source>
        <dbReference type="Proteomes" id="UP001586593"/>
    </source>
</evidence>
<organism evidence="2 3">
    <name type="scientific">Phialemonium thermophilum</name>
    <dbReference type="NCBI Taxonomy" id="223376"/>
    <lineage>
        <taxon>Eukaryota</taxon>
        <taxon>Fungi</taxon>
        <taxon>Dikarya</taxon>
        <taxon>Ascomycota</taxon>
        <taxon>Pezizomycotina</taxon>
        <taxon>Sordariomycetes</taxon>
        <taxon>Sordariomycetidae</taxon>
        <taxon>Cephalothecales</taxon>
        <taxon>Cephalothecaceae</taxon>
        <taxon>Phialemonium</taxon>
    </lineage>
</organism>
<evidence type="ECO:0000313" key="2">
    <source>
        <dbReference type="EMBL" id="KAL1874392.1"/>
    </source>
</evidence>
<dbReference type="Proteomes" id="UP001586593">
    <property type="component" value="Unassembled WGS sequence"/>
</dbReference>
<keyword evidence="3" id="KW-1185">Reference proteome</keyword>
<reference evidence="2 3" key="1">
    <citation type="journal article" date="2024" name="Commun. Biol.">
        <title>Comparative genomic analysis of thermophilic fungi reveals convergent evolutionary adaptations and gene losses.</title>
        <authorList>
            <person name="Steindorff A.S."/>
            <person name="Aguilar-Pontes M.V."/>
            <person name="Robinson A.J."/>
            <person name="Andreopoulos B."/>
            <person name="LaButti K."/>
            <person name="Kuo A."/>
            <person name="Mondo S."/>
            <person name="Riley R."/>
            <person name="Otillar R."/>
            <person name="Haridas S."/>
            <person name="Lipzen A."/>
            <person name="Grimwood J."/>
            <person name="Schmutz J."/>
            <person name="Clum A."/>
            <person name="Reid I.D."/>
            <person name="Moisan M.C."/>
            <person name="Butler G."/>
            <person name="Nguyen T.T.M."/>
            <person name="Dewar K."/>
            <person name="Conant G."/>
            <person name="Drula E."/>
            <person name="Henrissat B."/>
            <person name="Hansel C."/>
            <person name="Singer S."/>
            <person name="Hutchinson M.I."/>
            <person name="de Vries R.P."/>
            <person name="Natvig D.O."/>
            <person name="Powell A.J."/>
            <person name="Tsang A."/>
            <person name="Grigoriev I.V."/>
        </authorList>
    </citation>
    <scope>NUCLEOTIDE SEQUENCE [LARGE SCALE GENOMIC DNA]</scope>
    <source>
        <strain evidence="2 3">ATCC 24622</strain>
    </source>
</reference>
<dbReference type="EMBL" id="JAZHXJ010000106">
    <property type="protein sequence ID" value="KAL1874392.1"/>
    <property type="molecule type" value="Genomic_DNA"/>
</dbReference>